<sequence>MSSLAERTPLLEATNEEEPEEVVDTVGIRLLLVQHFSSAWGDRTAEFALYLFLILYYKDTLLPSSILGFSMTLTGIMLSQRAGHLVDRIPKLTVVRYSIIVQKLSALCAYACLATLRLSNDRFSVVSWSIFMLLVSFGCLLQFSNTAISIAVERDWTTCISGGSSIRLGRLNTYLRQTNLFCKLAAPLFVSFLTVRYSSLTPLIVLGFITVVTMFFEIRWISVVYDRFPILEAEQQKKDAQRASNLDSTTEGIEPQDRSILEIVKSTLNTQDWGEFVRLPVFLSSLSISFLYLTVLSFDGTMLGYLKTLDYSDDFLAEMRGLCVITGLVGTVVTVPLESRIGSARAGSWSIWSMVFCLLPVMASFYVFGPTNHLGAFLLFGGMALSRIGLWSFDLIQTKQLQEALTAHRRRNTLMSLQLTMQNIADLLKYILTMFLSRPSQFPYATLVSFCSVLSGAMVYVLYLKKERGHIFHVPHRTSDFDTLEKLIDALPVLDAYFEPGQDDLRSWLMQSMNIERKLKQLQLPKPKLPFFARRWAKLDRKLKDAISSYRRLSSPIQSLPNEILCEIFAHCVAQQKETNNLSFPLLRLIDVCAQWRRVARSSPTLWNHISVVYPHENKANNRSLSPWTSQEPRAKVHRDSDPITPTIRRALQHLRNSGPVVPLSVHWGQDSAVTAKFVKEVHYSLFLDMLLERSARWGSLSVALNIDEFSAFLEKACRPGVDFPNLRVFKARSRVPYGEPWRPFPYDRLIDLFPALTHLRIEAFRESVSLSRDFAPWSRLRHCELTLCQGTEHMDFAPDTRITAVNIHTALSVVEMAECPDPFAAAFLRAVSAPNLTKLRIGPRLGGWLDGISESSSLVLSFIERSSCRLVELGLDIHPSRDNYFWPYLVQLTQSKHMISLIRLDLALAPIVPRLVGLLSSQPESWSQLRTLRVRYWPSAPHKLDDAALFALQASRPKLQTLWLDARFVDFSKTTIPSLRSAGLRIIVARQNGEHFWEL</sequence>
<reference evidence="9" key="1">
    <citation type="submission" date="2020-05" db="EMBL/GenBank/DDBJ databases">
        <title>Mycena genomes resolve the evolution of fungal bioluminescence.</title>
        <authorList>
            <person name="Tsai I.J."/>
        </authorList>
    </citation>
    <scope>NUCLEOTIDE SEQUENCE</scope>
    <source>
        <strain evidence="9">171206Taipei</strain>
    </source>
</reference>
<dbReference type="Proteomes" id="UP000636479">
    <property type="component" value="Unassembled WGS sequence"/>
</dbReference>
<dbReference type="OrthoDB" id="648861at2759"/>
<dbReference type="AlphaFoldDB" id="A0A8H6T7Z8"/>
<dbReference type="SUPFAM" id="SSF81383">
    <property type="entry name" value="F-box domain"/>
    <property type="match status" value="1"/>
</dbReference>
<accession>A0A8H6T7Z8</accession>
<feature type="transmembrane region" description="Helical" evidence="7">
    <location>
        <begin position="374"/>
        <end position="393"/>
    </location>
</feature>
<feature type="transmembrane region" description="Helical" evidence="7">
    <location>
        <begin position="315"/>
        <end position="337"/>
    </location>
</feature>
<keyword evidence="3" id="KW-0813">Transport</keyword>
<evidence type="ECO:0000256" key="6">
    <source>
        <dbReference type="ARBA" id="ARBA00023136"/>
    </source>
</evidence>
<evidence type="ECO:0000256" key="3">
    <source>
        <dbReference type="ARBA" id="ARBA00022448"/>
    </source>
</evidence>
<feature type="transmembrane region" description="Helical" evidence="7">
    <location>
        <begin position="442"/>
        <end position="463"/>
    </location>
</feature>
<dbReference type="PANTHER" id="PTHR11660">
    <property type="entry name" value="SOLUTE CARRIER FAMILY 40 MEMBER"/>
    <property type="match status" value="1"/>
</dbReference>
<dbReference type="InterPro" id="IPR036047">
    <property type="entry name" value="F-box-like_dom_sf"/>
</dbReference>
<evidence type="ECO:0000256" key="5">
    <source>
        <dbReference type="ARBA" id="ARBA00022989"/>
    </source>
</evidence>
<evidence type="ECO:0000256" key="4">
    <source>
        <dbReference type="ARBA" id="ARBA00022692"/>
    </source>
</evidence>
<comment type="similarity">
    <text evidence="2">Belongs to the ferroportin (FP) (TC 2.A.100) family. SLC40A subfamily.</text>
</comment>
<proteinExistence type="inferred from homology"/>
<evidence type="ECO:0000259" key="8">
    <source>
        <dbReference type="Pfam" id="PF12937"/>
    </source>
</evidence>
<protein>
    <submittedName>
        <fullName evidence="9">Solute carrier family 40 protein</fullName>
    </submittedName>
</protein>
<dbReference type="SUPFAM" id="SSF103473">
    <property type="entry name" value="MFS general substrate transporter"/>
    <property type="match status" value="1"/>
</dbReference>
<name>A0A8H6T7Z8_9AGAR</name>
<evidence type="ECO:0000313" key="10">
    <source>
        <dbReference type="Proteomes" id="UP000636479"/>
    </source>
</evidence>
<dbReference type="InterPro" id="IPR009716">
    <property type="entry name" value="Ferroportin-1"/>
</dbReference>
<comment type="subcellular location">
    <subcellularLocation>
        <location evidence="1">Membrane</location>
        <topology evidence="1">Multi-pass membrane protein</topology>
    </subcellularLocation>
</comment>
<dbReference type="GO" id="GO:0016020">
    <property type="term" value="C:membrane"/>
    <property type="evidence" value="ECO:0007669"/>
    <property type="project" value="UniProtKB-SubCell"/>
</dbReference>
<dbReference type="PANTHER" id="PTHR11660:SF57">
    <property type="entry name" value="SOLUTE CARRIER FAMILY 40 MEMBER"/>
    <property type="match status" value="1"/>
</dbReference>
<feature type="transmembrane region" description="Helical" evidence="7">
    <location>
        <begin position="349"/>
        <end position="368"/>
    </location>
</feature>
<comment type="caution">
    <text evidence="9">The sequence shown here is derived from an EMBL/GenBank/DDBJ whole genome shotgun (WGS) entry which is preliminary data.</text>
</comment>
<keyword evidence="4 7" id="KW-0812">Transmembrane</keyword>
<dbReference type="GO" id="GO:0005381">
    <property type="term" value="F:iron ion transmembrane transporter activity"/>
    <property type="evidence" value="ECO:0007669"/>
    <property type="project" value="InterPro"/>
</dbReference>
<evidence type="ECO:0000313" key="9">
    <source>
        <dbReference type="EMBL" id="KAF7312600.1"/>
    </source>
</evidence>
<feature type="domain" description="F-box" evidence="8">
    <location>
        <begin position="557"/>
        <end position="611"/>
    </location>
</feature>
<dbReference type="Pfam" id="PF12937">
    <property type="entry name" value="F-box-like"/>
    <property type="match status" value="1"/>
</dbReference>
<dbReference type="CDD" id="cd17480">
    <property type="entry name" value="MFS_SLC40A1_like"/>
    <property type="match status" value="1"/>
</dbReference>
<keyword evidence="5 7" id="KW-1133">Transmembrane helix</keyword>
<dbReference type="InterPro" id="IPR036259">
    <property type="entry name" value="MFS_trans_sf"/>
</dbReference>
<dbReference type="Pfam" id="PF06963">
    <property type="entry name" value="FPN1"/>
    <property type="match status" value="1"/>
</dbReference>
<evidence type="ECO:0000256" key="1">
    <source>
        <dbReference type="ARBA" id="ARBA00004141"/>
    </source>
</evidence>
<dbReference type="Gene3D" id="1.20.1280.50">
    <property type="match status" value="1"/>
</dbReference>
<feature type="transmembrane region" description="Helical" evidence="7">
    <location>
        <begin position="203"/>
        <end position="221"/>
    </location>
</feature>
<gene>
    <name evidence="9" type="ORF">MIND_00274100</name>
</gene>
<dbReference type="GeneID" id="59342129"/>
<dbReference type="EMBL" id="JACAZF010000002">
    <property type="protein sequence ID" value="KAF7312600.1"/>
    <property type="molecule type" value="Genomic_DNA"/>
</dbReference>
<feature type="transmembrane region" description="Helical" evidence="7">
    <location>
        <begin position="61"/>
        <end position="79"/>
    </location>
</feature>
<evidence type="ECO:0000256" key="7">
    <source>
        <dbReference type="SAM" id="Phobius"/>
    </source>
</evidence>
<dbReference type="RefSeq" id="XP_037224708.1">
    <property type="nucleotide sequence ID" value="XM_037359613.1"/>
</dbReference>
<evidence type="ECO:0000256" key="2">
    <source>
        <dbReference type="ARBA" id="ARBA00006279"/>
    </source>
</evidence>
<dbReference type="InterPro" id="IPR001810">
    <property type="entry name" value="F-box_dom"/>
</dbReference>
<feature type="transmembrane region" description="Helical" evidence="7">
    <location>
        <begin position="125"/>
        <end position="144"/>
    </location>
</feature>
<organism evidence="9 10">
    <name type="scientific">Mycena indigotica</name>
    <dbReference type="NCBI Taxonomy" id="2126181"/>
    <lineage>
        <taxon>Eukaryota</taxon>
        <taxon>Fungi</taxon>
        <taxon>Dikarya</taxon>
        <taxon>Basidiomycota</taxon>
        <taxon>Agaricomycotina</taxon>
        <taxon>Agaricomycetes</taxon>
        <taxon>Agaricomycetidae</taxon>
        <taxon>Agaricales</taxon>
        <taxon>Marasmiineae</taxon>
        <taxon>Mycenaceae</taxon>
        <taxon>Mycena</taxon>
    </lineage>
</organism>
<feature type="transmembrane region" description="Helical" evidence="7">
    <location>
        <begin position="276"/>
        <end position="295"/>
    </location>
</feature>
<keyword evidence="10" id="KW-1185">Reference proteome</keyword>
<feature type="transmembrane region" description="Helical" evidence="7">
    <location>
        <begin position="100"/>
        <end position="119"/>
    </location>
</feature>
<feature type="transmembrane region" description="Helical" evidence="7">
    <location>
        <begin position="180"/>
        <end position="197"/>
    </location>
</feature>
<keyword evidence="6 7" id="KW-0472">Membrane</keyword>